<evidence type="ECO:0000256" key="1">
    <source>
        <dbReference type="SAM" id="MobiDB-lite"/>
    </source>
</evidence>
<feature type="region of interest" description="Disordered" evidence="1">
    <location>
        <begin position="609"/>
        <end position="658"/>
    </location>
</feature>
<dbReference type="InterPro" id="IPR039467">
    <property type="entry name" value="TFIIIB_B''_Myb"/>
</dbReference>
<dbReference type="EMBL" id="MTKT01001810">
    <property type="protein sequence ID" value="OWM83871.1"/>
    <property type="molecule type" value="Genomic_DNA"/>
</dbReference>
<proteinExistence type="predicted"/>
<dbReference type="PANTHER" id="PTHR22929:SF0">
    <property type="entry name" value="TRANSCRIPTION FACTOR TFIIIB COMPONENT B'' HOMOLOG"/>
    <property type="match status" value="1"/>
</dbReference>
<organism evidence="3 4">
    <name type="scientific">Punica granatum</name>
    <name type="common">Pomegranate</name>
    <dbReference type="NCBI Taxonomy" id="22663"/>
    <lineage>
        <taxon>Eukaryota</taxon>
        <taxon>Viridiplantae</taxon>
        <taxon>Streptophyta</taxon>
        <taxon>Embryophyta</taxon>
        <taxon>Tracheophyta</taxon>
        <taxon>Spermatophyta</taxon>
        <taxon>Magnoliopsida</taxon>
        <taxon>eudicotyledons</taxon>
        <taxon>Gunneridae</taxon>
        <taxon>Pentapetalae</taxon>
        <taxon>rosids</taxon>
        <taxon>malvids</taxon>
        <taxon>Myrtales</taxon>
        <taxon>Lythraceae</taxon>
        <taxon>Punica</taxon>
    </lineage>
</organism>
<feature type="compositionally biased region" description="Basic and acidic residues" evidence="1">
    <location>
        <begin position="785"/>
        <end position="799"/>
    </location>
</feature>
<evidence type="ECO:0000259" key="2">
    <source>
        <dbReference type="SMART" id="SM00717"/>
    </source>
</evidence>
<feature type="compositionally biased region" description="Low complexity" evidence="1">
    <location>
        <begin position="80"/>
        <end position="91"/>
    </location>
</feature>
<feature type="region of interest" description="Disordered" evidence="1">
    <location>
        <begin position="276"/>
        <end position="312"/>
    </location>
</feature>
<dbReference type="Gene3D" id="1.20.58.1880">
    <property type="match status" value="1"/>
</dbReference>
<dbReference type="InterPro" id="IPR009057">
    <property type="entry name" value="Homeodomain-like_sf"/>
</dbReference>
<dbReference type="PANTHER" id="PTHR22929">
    <property type="entry name" value="RNA POLYMERASE III TRANSCRIPTION INITIATION FACTOR B"/>
    <property type="match status" value="1"/>
</dbReference>
<feature type="domain" description="Myb-like" evidence="2">
    <location>
        <begin position="675"/>
        <end position="723"/>
    </location>
</feature>
<accession>A0A218XHD1</accession>
<feature type="compositionally biased region" description="Basic and acidic residues" evidence="1">
    <location>
        <begin position="242"/>
        <end position="253"/>
    </location>
</feature>
<feature type="region of interest" description="Disordered" evidence="1">
    <location>
        <begin position="355"/>
        <end position="392"/>
    </location>
</feature>
<reference evidence="4" key="1">
    <citation type="journal article" date="2017" name="Plant J.">
        <title>The pomegranate (Punica granatum L.) genome and the genomics of punicalagin biosynthesis.</title>
        <authorList>
            <person name="Qin G."/>
            <person name="Xu C."/>
            <person name="Ming R."/>
            <person name="Tang H."/>
            <person name="Guyot R."/>
            <person name="Kramer E.M."/>
            <person name="Hu Y."/>
            <person name="Yi X."/>
            <person name="Qi Y."/>
            <person name="Xu X."/>
            <person name="Gao Z."/>
            <person name="Pan H."/>
            <person name="Jian J."/>
            <person name="Tian Y."/>
            <person name="Yue Z."/>
            <person name="Xu Y."/>
        </authorList>
    </citation>
    <scope>NUCLEOTIDE SEQUENCE [LARGE SCALE GENOMIC DNA]</scope>
    <source>
        <strain evidence="4">cv. Dabenzi</strain>
    </source>
</reference>
<protein>
    <recommendedName>
        <fullName evidence="2">Myb-like domain-containing protein</fullName>
    </recommendedName>
</protein>
<feature type="region of interest" description="Disordered" evidence="1">
    <location>
        <begin position="425"/>
        <end position="575"/>
    </location>
</feature>
<sequence>MPQDSRPPPPRPSRQHHPPTLPPGSFRPFVLLRRPSAQDPERVGEHRRWRRRCNPSLDPGVGSAPAPSKFQPKARPGPKKGPLAPKPAAVPVKEKEVAPTPSESFRNADSSLSVPADLSSGFLNIEKPTEPSTVGEVLHFKDPGHEHENVECVARWQHEDVVATSTSNIGESQTFGNLTAGIDSRGFDDDENLGDLLPAPSELVGRAGVKFQPKAKARNQVRASGSSAPLPGITDEVPGGNEDWRSDFGKSTEENEDILSQLESLDDLLTKSVNREEQTPCYSHEGNEPLTSRSNNVEREGTVLSSEEPITLSSMEIDAEKDSGLPIQNAPDSSHFTEAEVFPGLEAVEVFPDITNSSRGKFKPKPMTRSGAKKPDSGTSQATLTDEDHHQDPLINYRSEYIDDGTVPGSIPEEIFQYSSIGLGESNIRDSTSQPIDDQMWNDHLEPSCFNESVSEEGQRPTISSMDNVDNEGGKKSLRQLRKRTAAHLVDESDGDAQDESFYPNPYSSMDGEIEEGATRDENTLEKKKATGKSKVSKSKNGKPSRKRKGAEEATGQSKEVPKKKFAHTTRRSRRCVDKVLLQTPEEEIDYQKVKIRDLILLAEHKERLAKKSAKASKNPPTGQSVEKAPDGDDSGNIEGSLPTEEGGNSSAQPSESIEPGVILFNYQSFMDRTPSTRWSKQDTELFYEGIRQFGTDLSMIKELFPNLTRRQVKLKFKKEERQNPMRLFEALGSRSKDHKHFEFVIERLQSAAQAEKESKLENSEAMTVEEGSEDSNPETEGVDEVAKPEKDEEEKGNGDTEGNNGELQSSFKSGEKGEWGEEEDDDDGDDFFSSYKSEL</sequence>
<feature type="compositionally biased region" description="Pro residues" evidence="1">
    <location>
        <begin position="1"/>
        <end position="12"/>
    </location>
</feature>
<feature type="compositionally biased region" description="Acidic residues" evidence="1">
    <location>
        <begin position="771"/>
        <end position="784"/>
    </location>
</feature>
<dbReference type="SMART" id="SM00717">
    <property type="entry name" value="SANT"/>
    <property type="match status" value="1"/>
</dbReference>
<dbReference type="SUPFAM" id="SSF46689">
    <property type="entry name" value="Homeodomain-like"/>
    <property type="match status" value="1"/>
</dbReference>
<dbReference type="AlphaFoldDB" id="A0A218XHD1"/>
<dbReference type="InterPro" id="IPR001005">
    <property type="entry name" value="SANT/Myb"/>
</dbReference>
<feature type="compositionally biased region" description="Basic residues" evidence="1">
    <location>
        <begin position="562"/>
        <end position="574"/>
    </location>
</feature>
<evidence type="ECO:0000313" key="4">
    <source>
        <dbReference type="Proteomes" id="UP000197138"/>
    </source>
</evidence>
<feature type="compositionally biased region" description="Basic residues" evidence="1">
    <location>
        <begin position="476"/>
        <end position="486"/>
    </location>
</feature>
<dbReference type="GO" id="GO:0001156">
    <property type="term" value="F:TFIIIC-class transcription factor complex binding"/>
    <property type="evidence" value="ECO:0007669"/>
    <property type="project" value="TreeGrafter"/>
</dbReference>
<feature type="compositionally biased region" description="Polar residues" evidence="1">
    <location>
        <begin position="101"/>
        <end position="113"/>
    </location>
</feature>
<feature type="compositionally biased region" description="Acidic residues" evidence="1">
    <location>
        <begin position="821"/>
        <end position="831"/>
    </location>
</feature>
<dbReference type="GO" id="GO:0000126">
    <property type="term" value="C:transcription factor TFIIIB complex"/>
    <property type="evidence" value="ECO:0007669"/>
    <property type="project" value="TreeGrafter"/>
</dbReference>
<feature type="compositionally biased region" description="Basic residues" evidence="1">
    <location>
        <begin position="530"/>
        <end position="549"/>
    </location>
</feature>
<name>A0A218XHD1_PUNGR</name>
<feature type="compositionally biased region" description="Polar residues" evidence="1">
    <location>
        <begin position="647"/>
        <end position="656"/>
    </location>
</feature>
<gene>
    <name evidence="3" type="ORF">CDL15_Pgr004302</name>
</gene>
<dbReference type="GO" id="GO:0070898">
    <property type="term" value="P:RNA polymerase III preinitiation complex assembly"/>
    <property type="evidence" value="ECO:0007669"/>
    <property type="project" value="TreeGrafter"/>
</dbReference>
<feature type="region of interest" description="Disordered" evidence="1">
    <location>
        <begin position="1"/>
        <end position="113"/>
    </location>
</feature>
<dbReference type="Pfam" id="PF15963">
    <property type="entry name" value="Myb_DNA-bind_7"/>
    <property type="match status" value="1"/>
</dbReference>
<evidence type="ECO:0000313" key="3">
    <source>
        <dbReference type="EMBL" id="OWM83871.1"/>
    </source>
</evidence>
<feature type="compositionally biased region" description="Basic and acidic residues" evidence="1">
    <location>
        <begin position="517"/>
        <end position="529"/>
    </location>
</feature>
<dbReference type="CDD" id="cd00167">
    <property type="entry name" value="SANT"/>
    <property type="match status" value="1"/>
</dbReference>
<feature type="region of interest" description="Disordered" evidence="1">
    <location>
        <begin position="214"/>
        <end position="254"/>
    </location>
</feature>
<comment type="caution">
    <text evidence="3">The sequence shown here is derived from an EMBL/GenBank/DDBJ whole genome shotgun (WGS) entry which is preliminary data.</text>
</comment>
<feature type="region of interest" description="Disordered" evidence="1">
    <location>
        <begin position="755"/>
        <end position="840"/>
    </location>
</feature>
<dbReference type="Proteomes" id="UP000197138">
    <property type="component" value="Unassembled WGS sequence"/>
</dbReference>